<keyword evidence="3" id="KW-0963">Cytoplasm</keyword>
<evidence type="ECO:0000313" key="4">
    <source>
        <dbReference type="EMBL" id="KRR09188.1"/>
    </source>
</evidence>
<comment type="caution">
    <text evidence="4">The sequence shown here is derived from an EMBL/GenBank/DDBJ whole genome shotgun (WGS) entry which is preliminary data.</text>
</comment>
<reference evidence="4 5" key="1">
    <citation type="submission" date="2014-03" db="EMBL/GenBank/DDBJ databases">
        <title>Bradyrhizobium valentinum sp. nov., isolated from effective nodules of Lupinus mariae-josephae, a lupine endemic of basic-lime soils in Eastern Spain.</title>
        <authorList>
            <person name="Duran D."/>
            <person name="Rey L."/>
            <person name="Navarro A."/>
            <person name="Busquets A."/>
            <person name="Imperial J."/>
            <person name="Ruiz-Argueso T."/>
        </authorList>
    </citation>
    <scope>NUCLEOTIDE SEQUENCE [LARGE SCALE GENOMIC DNA]</scope>
    <source>
        <strain evidence="4 5">LmjM3</strain>
    </source>
</reference>
<comment type="similarity">
    <text evidence="3">Belongs to the UreF family.</text>
</comment>
<dbReference type="RefSeq" id="WP_057850325.1">
    <property type="nucleotide sequence ID" value="NZ_LLXX01000067.1"/>
</dbReference>
<protein>
    <recommendedName>
        <fullName evidence="3">Urease accessory protein UreF</fullName>
    </recommendedName>
</protein>
<dbReference type="Pfam" id="PF01730">
    <property type="entry name" value="UreF"/>
    <property type="match status" value="1"/>
</dbReference>
<dbReference type="InterPro" id="IPR038277">
    <property type="entry name" value="UreF_sf"/>
</dbReference>
<dbReference type="InterPro" id="IPR002639">
    <property type="entry name" value="UreF"/>
</dbReference>
<dbReference type="STRING" id="1518501.CQ10_06045"/>
<dbReference type="PANTHER" id="PTHR33620:SF1">
    <property type="entry name" value="UREASE ACCESSORY PROTEIN F"/>
    <property type="match status" value="1"/>
</dbReference>
<comment type="subcellular location">
    <subcellularLocation>
        <location evidence="3">Cytoplasm</location>
    </subcellularLocation>
</comment>
<proteinExistence type="inferred from homology"/>
<sequence>MIIENDGVDASRSPAFLSRMLQFGDSMFPIGAFAFSSGLESAIQEGVVTDAATLRAFARTALEQAARGDCIALIAGHRAATAGDVDTLVRIDTRVYARKLSDEARTMSVRMGKKFTEMGVEVVGAPLLHAWRECIETSITPGCYPIALAINFAVQDLPASQAFVVHQYGVATTILGAALRLMKVSHIETQKILYELTGQTDGMYATAAAARLSDMAGFAPLTEILAAIHTRAHVRLFMN</sequence>
<accession>A0A0R3LNA5</accession>
<dbReference type="PANTHER" id="PTHR33620">
    <property type="entry name" value="UREASE ACCESSORY PROTEIN F"/>
    <property type="match status" value="1"/>
</dbReference>
<organism evidence="4 5">
    <name type="scientific">Bradyrhizobium valentinum</name>
    <dbReference type="NCBI Taxonomy" id="1518501"/>
    <lineage>
        <taxon>Bacteria</taxon>
        <taxon>Pseudomonadati</taxon>
        <taxon>Pseudomonadota</taxon>
        <taxon>Alphaproteobacteria</taxon>
        <taxon>Hyphomicrobiales</taxon>
        <taxon>Nitrobacteraceae</taxon>
        <taxon>Bradyrhizobium</taxon>
    </lineage>
</organism>
<dbReference type="EMBL" id="LLXX01000067">
    <property type="protein sequence ID" value="KRR09188.1"/>
    <property type="molecule type" value="Genomic_DNA"/>
</dbReference>
<dbReference type="GO" id="GO:0016151">
    <property type="term" value="F:nickel cation binding"/>
    <property type="evidence" value="ECO:0007669"/>
    <property type="project" value="UniProtKB-UniRule"/>
</dbReference>
<evidence type="ECO:0000313" key="5">
    <source>
        <dbReference type="Proteomes" id="UP000051913"/>
    </source>
</evidence>
<keyword evidence="2 3" id="KW-0143">Chaperone</keyword>
<comment type="subunit">
    <text evidence="3">UreD, UreF and UreG form a complex that acts as a GTP-hydrolysis-dependent molecular chaperone, activating the urease apoprotein by helping to assemble the nickel containing metallocenter of UreC. The UreE protein probably delivers the nickel.</text>
</comment>
<keyword evidence="5" id="KW-1185">Reference proteome</keyword>
<comment type="function">
    <text evidence="3">Required for maturation of urease via the functional incorporation of the urease nickel metallocenter.</text>
</comment>
<keyword evidence="1 3" id="KW-0996">Nickel insertion</keyword>
<dbReference type="PIRSF" id="PIRSF009467">
    <property type="entry name" value="Ureas_acces_UreF"/>
    <property type="match status" value="1"/>
</dbReference>
<evidence type="ECO:0000256" key="1">
    <source>
        <dbReference type="ARBA" id="ARBA00022988"/>
    </source>
</evidence>
<gene>
    <name evidence="3" type="primary">ureF</name>
    <name evidence="4" type="ORF">CP49_09380</name>
</gene>
<dbReference type="HAMAP" id="MF_01385">
    <property type="entry name" value="UreF"/>
    <property type="match status" value="1"/>
</dbReference>
<evidence type="ECO:0000256" key="3">
    <source>
        <dbReference type="HAMAP-Rule" id="MF_01385"/>
    </source>
</evidence>
<evidence type="ECO:0000256" key="2">
    <source>
        <dbReference type="ARBA" id="ARBA00023186"/>
    </source>
</evidence>
<dbReference type="Proteomes" id="UP000051913">
    <property type="component" value="Unassembled WGS sequence"/>
</dbReference>
<dbReference type="AlphaFoldDB" id="A0A0R3LNA5"/>
<dbReference type="GO" id="GO:0005737">
    <property type="term" value="C:cytoplasm"/>
    <property type="evidence" value="ECO:0007669"/>
    <property type="project" value="UniProtKB-SubCell"/>
</dbReference>
<name>A0A0R3LNA5_9BRAD</name>
<dbReference type="Gene3D" id="1.10.4190.10">
    <property type="entry name" value="Urease accessory protein UreF"/>
    <property type="match status" value="1"/>
</dbReference>